<evidence type="ECO:0000256" key="9">
    <source>
        <dbReference type="ARBA" id="ARBA00052716"/>
    </source>
</evidence>
<dbReference type="SUPFAM" id="SSF51735">
    <property type="entry name" value="NAD(P)-binding Rossmann-fold domains"/>
    <property type="match status" value="1"/>
</dbReference>
<feature type="binding site" evidence="13">
    <location>
        <position position="253"/>
    </location>
    <ligand>
        <name>sn-glycerol 3-phosphate</name>
        <dbReference type="ChEBI" id="CHEBI:57597"/>
    </ligand>
</feature>
<name>A0AAU7PTA2_9FIRM</name>
<dbReference type="HAMAP" id="MF_00394">
    <property type="entry name" value="NAD_Glyc3P_dehydrog"/>
    <property type="match status" value="1"/>
</dbReference>
<dbReference type="SUPFAM" id="SSF48179">
    <property type="entry name" value="6-phosphogluconate dehydrogenase C-terminal domain-like"/>
    <property type="match status" value="1"/>
</dbReference>
<feature type="binding site" evidence="13">
    <location>
        <position position="12"/>
    </location>
    <ligand>
        <name>NADPH</name>
        <dbReference type="ChEBI" id="CHEBI:57783"/>
    </ligand>
</feature>
<feature type="binding site" evidence="13">
    <location>
        <position position="135"/>
    </location>
    <ligand>
        <name>sn-glycerol 3-phosphate</name>
        <dbReference type="ChEBI" id="CHEBI:57597"/>
    </ligand>
</feature>
<evidence type="ECO:0000259" key="19">
    <source>
        <dbReference type="Pfam" id="PF07479"/>
    </source>
</evidence>
<dbReference type="GO" id="GO:0008654">
    <property type="term" value="P:phospholipid biosynthetic process"/>
    <property type="evidence" value="ECO:0007669"/>
    <property type="project" value="UniProtKB-KW"/>
</dbReference>
<dbReference type="InterPro" id="IPR006109">
    <property type="entry name" value="G3P_DH_NAD-dep_C"/>
</dbReference>
<dbReference type="GO" id="GO:0047952">
    <property type="term" value="F:glycerol-3-phosphate dehydrogenase [NAD(P)+] activity"/>
    <property type="evidence" value="ECO:0007669"/>
    <property type="project" value="UniProtKB-UniRule"/>
</dbReference>
<dbReference type="EC" id="1.1.1.94" evidence="10 13"/>
<evidence type="ECO:0000256" key="13">
    <source>
        <dbReference type="HAMAP-Rule" id="MF_00394"/>
    </source>
</evidence>
<accession>A0AAU7PTA2</accession>
<evidence type="ECO:0000256" key="1">
    <source>
        <dbReference type="ARBA" id="ARBA00011009"/>
    </source>
</evidence>
<dbReference type="Pfam" id="PF01210">
    <property type="entry name" value="NAD_Gly3P_dh_N"/>
    <property type="match status" value="1"/>
</dbReference>
<evidence type="ECO:0000256" key="14">
    <source>
        <dbReference type="PIRSR" id="PIRSR000114-1"/>
    </source>
</evidence>
<evidence type="ECO:0000313" key="20">
    <source>
        <dbReference type="EMBL" id="XBS55427.1"/>
    </source>
</evidence>
<evidence type="ECO:0000256" key="8">
    <source>
        <dbReference type="ARBA" id="ARBA00023264"/>
    </source>
</evidence>
<feature type="binding site" evidence="13">
    <location>
        <position position="11"/>
    </location>
    <ligand>
        <name>NADPH</name>
        <dbReference type="ChEBI" id="CHEBI:57783"/>
    </ligand>
</feature>
<evidence type="ECO:0000256" key="10">
    <source>
        <dbReference type="ARBA" id="ARBA00066687"/>
    </source>
</evidence>
<dbReference type="NCBIfam" id="NF000940">
    <property type="entry name" value="PRK00094.1-2"/>
    <property type="match status" value="1"/>
</dbReference>
<comment type="caution">
    <text evidence="13">Lacks conserved residue(s) required for the propagation of feature annotation.</text>
</comment>
<keyword evidence="8 13" id="KW-1208">Phospholipid metabolism</keyword>
<protein>
    <recommendedName>
        <fullName evidence="11 13">Glycerol-3-phosphate dehydrogenase [NAD(P)+]</fullName>
        <ecNumber evidence="10 13">1.1.1.94</ecNumber>
    </recommendedName>
    <alternativeName>
        <fullName evidence="13">NAD(P)(+)-dependent glycerol-3-phosphate dehydrogenase</fullName>
    </alternativeName>
    <alternativeName>
        <fullName evidence="12 13">NAD(P)H-dependent dihydroxyacetone-phosphate reductase</fullName>
    </alternativeName>
</protein>
<keyword evidence="7 13" id="KW-0594">Phospholipid biosynthesis</keyword>
<comment type="catalytic activity">
    <reaction evidence="13">
        <text>sn-glycerol 3-phosphate + NAD(+) = dihydroxyacetone phosphate + NADH + H(+)</text>
        <dbReference type="Rhea" id="RHEA:11092"/>
        <dbReference type="ChEBI" id="CHEBI:15378"/>
        <dbReference type="ChEBI" id="CHEBI:57540"/>
        <dbReference type="ChEBI" id="CHEBI:57597"/>
        <dbReference type="ChEBI" id="CHEBI:57642"/>
        <dbReference type="ChEBI" id="CHEBI:57945"/>
        <dbReference type="EC" id="1.1.1.94"/>
    </reaction>
</comment>
<feature type="binding site" evidence="16">
    <location>
        <position position="252"/>
    </location>
    <ligand>
        <name>NAD(+)</name>
        <dbReference type="ChEBI" id="CHEBI:57540"/>
    </ligand>
</feature>
<evidence type="ECO:0000256" key="11">
    <source>
        <dbReference type="ARBA" id="ARBA00069372"/>
    </source>
</evidence>
<evidence type="ECO:0000256" key="15">
    <source>
        <dbReference type="PIRSR" id="PIRSR000114-2"/>
    </source>
</evidence>
<dbReference type="InterPro" id="IPR013328">
    <property type="entry name" value="6PGD_dom2"/>
</dbReference>
<keyword evidence="3 13" id="KW-0521">NADP</keyword>
<dbReference type="Gene3D" id="3.40.50.720">
    <property type="entry name" value="NAD(P)-binding Rossmann-like Domain"/>
    <property type="match status" value="1"/>
</dbReference>
<feature type="binding site" evidence="13">
    <location>
        <position position="252"/>
    </location>
    <ligand>
        <name>NADPH</name>
        <dbReference type="ChEBI" id="CHEBI:57783"/>
    </ligand>
</feature>
<keyword evidence="13" id="KW-0963">Cytoplasm</keyword>
<keyword evidence="2 13" id="KW-0444">Lipid biosynthesis</keyword>
<evidence type="ECO:0000259" key="18">
    <source>
        <dbReference type="Pfam" id="PF01210"/>
    </source>
</evidence>
<dbReference type="FunFam" id="1.10.1040.10:FF:000001">
    <property type="entry name" value="Glycerol-3-phosphate dehydrogenase [NAD(P)+]"/>
    <property type="match status" value="1"/>
</dbReference>
<feature type="binding site" evidence="13">
    <location>
        <position position="137"/>
    </location>
    <ligand>
        <name>NADPH</name>
        <dbReference type="ChEBI" id="CHEBI:57783"/>
    </ligand>
</feature>
<dbReference type="PRINTS" id="PR00077">
    <property type="entry name" value="GPDHDRGNASE"/>
</dbReference>
<keyword evidence="5 13" id="KW-0520">NAD</keyword>
<evidence type="ECO:0000256" key="7">
    <source>
        <dbReference type="ARBA" id="ARBA00023209"/>
    </source>
</evidence>
<evidence type="ECO:0000256" key="6">
    <source>
        <dbReference type="ARBA" id="ARBA00023098"/>
    </source>
</evidence>
<keyword evidence="13" id="KW-0547">Nucleotide-binding</keyword>
<feature type="binding site" evidence="13">
    <location>
        <position position="278"/>
    </location>
    <ligand>
        <name>NADPH</name>
        <dbReference type="ChEBI" id="CHEBI:57783"/>
    </ligand>
</feature>
<dbReference type="GO" id="GO:0005829">
    <property type="term" value="C:cytosol"/>
    <property type="evidence" value="ECO:0007669"/>
    <property type="project" value="TreeGrafter"/>
</dbReference>
<feature type="domain" description="Glycerol-3-phosphate dehydrogenase NAD-dependent N-terminal" evidence="18">
    <location>
        <begin position="3"/>
        <end position="157"/>
    </location>
</feature>
<feature type="binding site" evidence="13">
    <location>
        <position position="276"/>
    </location>
    <ligand>
        <name>NADPH</name>
        <dbReference type="ChEBI" id="CHEBI:57783"/>
    </ligand>
</feature>
<feature type="binding site" evidence="16">
    <location>
        <position position="137"/>
    </location>
    <ligand>
        <name>NAD(+)</name>
        <dbReference type="ChEBI" id="CHEBI:57540"/>
    </ligand>
</feature>
<comment type="pathway">
    <text evidence="13">Membrane lipid metabolism; glycerophospholipid metabolism.</text>
</comment>
<dbReference type="GO" id="GO:0006650">
    <property type="term" value="P:glycerophospholipid metabolic process"/>
    <property type="evidence" value="ECO:0007669"/>
    <property type="project" value="UniProtKB-UniRule"/>
</dbReference>
<comment type="similarity">
    <text evidence="1 13 17">Belongs to the NAD-dependent glycerol-3-phosphate dehydrogenase family.</text>
</comment>
<dbReference type="NCBIfam" id="NF000942">
    <property type="entry name" value="PRK00094.1-4"/>
    <property type="match status" value="1"/>
</dbReference>
<evidence type="ECO:0000256" key="16">
    <source>
        <dbReference type="PIRSR" id="PIRSR000114-3"/>
    </source>
</evidence>
<keyword evidence="4 13" id="KW-0560">Oxidoreductase</keyword>
<evidence type="ECO:0000256" key="17">
    <source>
        <dbReference type="RuleBase" id="RU000437"/>
    </source>
</evidence>
<sequence length="336" mass="36264">MAKIGVIGSGSWGIALAVLLYNNGHEVTVWSALPEEISEIKSTHRHHTLPDLVLPEDMVFTENLEETMTGQDLLVTAVPSVYVRSTARKMNPFCRYGQVIVNVAKGIEEASLMTLSEILEEELPMADVAVLSGPSHAEEVSKNLPTTCVAGARTRKTAEYIQGIFMSEVFRVYTSPDIQGIELGASLKNVIALAAGIADGLGYGDNTKAALITRGIAEVSRLGTEMGGKFQTFCGLSGIGDLIVTCASMHSRNRRAGILIGQGRTMEEATKEVKMVVEGIYSAKAALALSEKYDVSMPIVEQVNAVLFDNKPASEAVKELMLRDKTIESSDLPWDK</sequence>
<dbReference type="InterPro" id="IPR036291">
    <property type="entry name" value="NAD(P)-bd_dom_sf"/>
</dbReference>
<feature type="binding site" evidence="13">
    <location>
        <position position="188"/>
    </location>
    <ligand>
        <name>sn-glycerol 3-phosphate</name>
        <dbReference type="ChEBI" id="CHEBI:57597"/>
    </ligand>
</feature>
<evidence type="ECO:0000256" key="4">
    <source>
        <dbReference type="ARBA" id="ARBA00023002"/>
    </source>
</evidence>
<dbReference type="Gene3D" id="1.10.1040.10">
    <property type="entry name" value="N-(1-d-carboxylethyl)-l-norvaline Dehydrogenase, domain 2"/>
    <property type="match status" value="1"/>
</dbReference>
<proteinExistence type="inferred from homology"/>
<reference evidence="20" key="1">
    <citation type="submission" date="2024-06" db="EMBL/GenBank/DDBJ databases">
        <title>Lacrimispora cavernae sp. nov., a novel anaerobe isolated from bat guano pile inside a cave.</title>
        <authorList>
            <person name="Miller S.L."/>
            <person name="Lu N."/>
            <person name="King J."/>
            <person name="Sankaranarayanan K."/>
            <person name="Lawson P.A."/>
        </authorList>
    </citation>
    <scope>NUCLEOTIDE SEQUENCE</scope>
    <source>
        <strain evidence="20">BS-2</strain>
    </source>
</reference>
<feature type="binding site" evidence="16">
    <location>
        <begin position="8"/>
        <end position="13"/>
    </location>
    <ligand>
        <name>NAD(+)</name>
        <dbReference type="ChEBI" id="CHEBI:57540"/>
    </ligand>
</feature>
<dbReference type="InterPro" id="IPR011128">
    <property type="entry name" value="G3P_DH_NAD-dep_N"/>
</dbReference>
<dbReference type="PANTHER" id="PTHR11728:SF1">
    <property type="entry name" value="GLYCEROL-3-PHOSPHATE DEHYDROGENASE [NAD(+)] 2, CHLOROPLASTIC"/>
    <property type="match status" value="1"/>
</dbReference>
<dbReference type="PIRSF" id="PIRSF000114">
    <property type="entry name" value="Glycerol-3-P_dh"/>
    <property type="match status" value="1"/>
</dbReference>
<dbReference type="EMBL" id="CP157940">
    <property type="protein sequence ID" value="XBS55427.1"/>
    <property type="molecule type" value="Genomic_DNA"/>
</dbReference>
<feature type="binding site" evidence="15">
    <location>
        <begin position="252"/>
        <end position="253"/>
    </location>
    <ligand>
        <name>substrate</name>
    </ligand>
</feature>
<comment type="function">
    <text evidence="13">Catalyzes the reduction of the glycolytic intermediate dihydroxyacetone phosphate (DHAP) to sn-glycerol 3-phosphate (G3P), the key precursor for phospholipid synthesis.</text>
</comment>
<feature type="active site" description="Proton acceptor" evidence="13 14">
    <location>
        <position position="188"/>
    </location>
</feature>
<comment type="catalytic activity">
    <reaction evidence="9">
        <text>sn-glycerol 3-phosphate + NADP(+) = dihydroxyacetone phosphate + NADPH + H(+)</text>
        <dbReference type="Rhea" id="RHEA:11096"/>
        <dbReference type="ChEBI" id="CHEBI:15378"/>
        <dbReference type="ChEBI" id="CHEBI:57597"/>
        <dbReference type="ChEBI" id="CHEBI:57642"/>
        <dbReference type="ChEBI" id="CHEBI:57783"/>
        <dbReference type="ChEBI" id="CHEBI:58349"/>
        <dbReference type="EC" id="1.1.1.94"/>
    </reaction>
    <physiologicalReaction direction="right-to-left" evidence="9">
        <dbReference type="Rhea" id="RHEA:11098"/>
    </physiologicalReaction>
</comment>
<organism evidence="20">
    <name type="scientific">Lacrimispora sp. BS-2</name>
    <dbReference type="NCBI Taxonomy" id="3151850"/>
    <lineage>
        <taxon>Bacteria</taxon>
        <taxon>Bacillati</taxon>
        <taxon>Bacillota</taxon>
        <taxon>Clostridia</taxon>
        <taxon>Lachnospirales</taxon>
        <taxon>Lachnospiraceae</taxon>
        <taxon>Lacrimispora</taxon>
    </lineage>
</organism>
<dbReference type="InterPro" id="IPR008927">
    <property type="entry name" value="6-PGluconate_DH-like_C_sf"/>
</dbReference>
<feature type="binding site" evidence="13">
    <location>
        <position position="241"/>
    </location>
    <ligand>
        <name>sn-glycerol 3-phosphate</name>
        <dbReference type="ChEBI" id="CHEBI:57597"/>
    </ligand>
</feature>
<dbReference type="Pfam" id="PF07479">
    <property type="entry name" value="NAD_Gly3P_dh_C"/>
    <property type="match status" value="1"/>
</dbReference>
<dbReference type="FunFam" id="3.40.50.720:FF:000019">
    <property type="entry name" value="Glycerol-3-phosphate dehydrogenase [NAD(P)+]"/>
    <property type="match status" value="1"/>
</dbReference>
<feature type="domain" description="Glycerol-3-phosphate dehydrogenase NAD-dependent C-terminal" evidence="19">
    <location>
        <begin position="177"/>
        <end position="318"/>
    </location>
</feature>
<evidence type="ECO:0000256" key="2">
    <source>
        <dbReference type="ARBA" id="ARBA00022516"/>
    </source>
</evidence>
<feature type="binding site" evidence="13">
    <location>
        <position position="252"/>
    </location>
    <ligand>
        <name>sn-glycerol 3-phosphate</name>
        <dbReference type="ChEBI" id="CHEBI:57597"/>
    </ligand>
</feature>
<keyword evidence="6 13" id="KW-0443">Lipid metabolism</keyword>
<dbReference type="AlphaFoldDB" id="A0AAU7PTA2"/>
<evidence type="ECO:0000256" key="5">
    <source>
        <dbReference type="ARBA" id="ARBA00023027"/>
    </source>
</evidence>
<feature type="binding site" evidence="13">
    <location>
        <position position="105"/>
    </location>
    <ligand>
        <name>NADPH</name>
        <dbReference type="ChEBI" id="CHEBI:57783"/>
    </ligand>
</feature>
<dbReference type="PANTHER" id="PTHR11728">
    <property type="entry name" value="GLYCEROL-3-PHOSPHATE DEHYDROGENASE"/>
    <property type="match status" value="1"/>
</dbReference>
<feature type="binding site" evidence="13">
    <location>
        <position position="133"/>
    </location>
    <ligand>
        <name>sn-glycerol 3-phosphate</name>
        <dbReference type="ChEBI" id="CHEBI:57597"/>
    </ligand>
</feature>
<evidence type="ECO:0000256" key="12">
    <source>
        <dbReference type="ARBA" id="ARBA00080511"/>
    </source>
</evidence>
<feature type="binding site" evidence="13">
    <location>
        <position position="251"/>
    </location>
    <ligand>
        <name>sn-glycerol 3-phosphate</name>
        <dbReference type="ChEBI" id="CHEBI:57597"/>
    </ligand>
</feature>
<dbReference type="InterPro" id="IPR006168">
    <property type="entry name" value="G3P_DH_NAD-dep"/>
</dbReference>
<evidence type="ECO:0000256" key="3">
    <source>
        <dbReference type="ARBA" id="ARBA00022857"/>
    </source>
</evidence>
<dbReference type="GO" id="GO:0051287">
    <property type="term" value="F:NAD binding"/>
    <property type="evidence" value="ECO:0007669"/>
    <property type="project" value="InterPro"/>
</dbReference>
<feature type="binding site" evidence="13">
    <location>
        <position position="105"/>
    </location>
    <ligand>
        <name>sn-glycerol 3-phosphate</name>
        <dbReference type="ChEBI" id="CHEBI:57597"/>
    </ligand>
</feature>
<gene>
    <name evidence="13" type="primary">gpsA</name>
    <name evidence="20" type="ORF">ABFV83_06445</name>
</gene>
<comment type="subcellular location">
    <subcellularLocation>
        <location evidence="13">Cytoplasm</location>
    </subcellularLocation>
</comment>
<dbReference type="GO" id="GO:0046167">
    <property type="term" value="P:glycerol-3-phosphate biosynthetic process"/>
    <property type="evidence" value="ECO:0007669"/>
    <property type="project" value="UniProtKB-UniRule"/>
</dbReference>
<dbReference type="GO" id="GO:0046168">
    <property type="term" value="P:glycerol-3-phosphate catabolic process"/>
    <property type="evidence" value="ECO:0007669"/>
    <property type="project" value="InterPro"/>
</dbReference>
<dbReference type="PROSITE" id="PS00957">
    <property type="entry name" value="NAD_G3PDH"/>
    <property type="match status" value="1"/>
</dbReference>
<dbReference type="RefSeq" id="WP_349948098.1">
    <property type="nucleotide sequence ID" value="NZ_CP157940.1"/>
</dbReference>
<dbReference type="GO" id="GO:0005975">
    <property type="term" value="P:carbohydrate metabolic process"/>
    <property type="evidence" value="ECO:0007669"/>
    <property type="project" value="InterPro"/>
</dbReference>
<feature type="binding site" evidence="15">
    <location>
        <position position="105"/>
    </location>
    <ligand>
        <name>substrate</name>
    </ligand>
</feature>